<dbReference type="AlphaFoldDB" id="A0A067R1Z8"/>
<reference evidence="1 2" key="1">
    <citation type="journal article" date="2014" name="Nat. Commun.">
        <title>Molecular traces of alternative social organization in a termite genome.</title>
        <authorList>
            <person name="Terrapon N."/>
            <person name="Li C."/>
            <person name="Robertson H.M."/>
            <person name="Ji L."/>
            <person name="Meng X."/>
            <person name="Booth W."/>
            <person name="Chen Z."/>
            <person name="Childers C.P."/>
            <person name="Glastad K.M."/>
            <person name="Gokhale K."/>
            <person name="Gowin J."/>
            <person name="Gronenberg W."/>
            <person name="Hermansen R.A."/>
            <person name="Hu H."/>
            <person name="Hunt B.G."/>
            <person name="Huylmans A.K."/>
            <person name="Khalil S.M."/>
            <person name="Mitchell R.D."/>
            <person name="Munoz-Torres M.C."/>
            <person name="Mustard J.A."/>
            <person name="Pan H."/>
            <person name="Reese J.T."/>
            <person name="Scharf M.E."/>
            <person name="Sun F."/>
            <person name="Vogel H."/>
            <person name="Xiao J."/>
            <person name="Yang W."/>
            <person name="Yang Z."/>
            <person name="Yang Z."/>
            <person name="Zhou J."/>
            <person name="Zhu J."/>
            <person name="Brent C.S."/>
            <person name="Elsik C.G."/>
            <person name="Goodisman M.A."/>
            <person name="Liberles D.A."/>
            <person name="Roe R.M."/>
            <person name="Vargo E.L."/>
            <person name="Vilcinskas A."/>
            <person name="Wang J."/>
            <person name="Bornberg-Bauer E."/>
            <person name="Korb J."/>
            <person name="Zhang G."/>
            <person name="Liebig J."/>
        </authorList>
    </citation>
    <scope>NUCLEOTIDE SEQUENCE [LARGE SCALE GENOMIC DNA]</scope>
    <source>
        <tissue evidence="1">Whole organism</tissue>
    </source>
</reference>
<keyword evidence="2" id="KW-1185">Reference proteome</keyword>
<dbReference type="InParanoid" id="A0A067R1Z8"/>
<organism evidence="1 2">
    <name type="scientific">Zootermopsis nevadensis</name>
    <name type="common">Dampwood termite</name>
    <dbReference type="NCBI Taxonomy" id="136037"/>
    <lineage>
        <taxon>Eukaryota</taxon>
        <taxon>Metazoa</taxon>
        <taxon>Ecdysozoa</taxon>
        <taxon>Arthropoda</taxon>
        <taxon>Hexapoda</taxon>
        <taxon>Insecta</taxon>
        <taxon>Pterygota</taxon>
        <taxon>Neoptera</taxon>
        <taxon>Polyneoptera</taxon>
        <taxon>Dictyoptera</taxon>
        <taxon>Blattodea</taxon>
        <taxon>Blattoidea</taxon>
        <taxon>Termitoidae</taxon>
        <taxon>Termopsidae</taxon>
        <taxon>Zootermopsis</taxon>
    </lineage>
</organism>
<evidence type="ECO:0000313" key="2">
    <source>
        <dbReference type="Proteomes" id="UP000027135"/>
    </source>
</evidence>
<proteinExistence type="predicted"/>
<feature type="non-terminal residue" evidence="1">
    <location>
        <position position="82"/>
    </location>
</feature>
<gene>
    <name evidence="1" type="ORF">L798_14566</name>
</gene>
<dbReference type="EMBL" id="KK853081">
    <property type="protein sequence ID" value="KDR11682.1"/>
    <property type="molecule type" value="Genomic_DNA"/>
</dbReference>
<evidence type="ECO:0000313" key="1">
    <source>
        <dbReference type="EMBL" id="KDR11682.1"/>
    </source>
</evidence>
<dbReference type="OMA" id="YYRMSIN"/>
<evidence type="ECO:0008006" key="3">
    <source>
        <dbReference type="Google" id="ProtNLM"/>
    </source>
</evidence>
<accession>A0A067R1Z8</accession>
<name>A0A067R1Z8_ZOONE</name>
<dbReference type="STRING" id="136037.A0A067R1Z8"/>
<protein>
    <recommendedName>
        <fullName evidence="3">Protein ALP1-like</fullName>
    </recommendedName>
</protein>
<feature type="non-terminal residue" evidence="1">
    <location>
        <position position="1"/>
    </location>
</feature>
<dbReference type="Proteomes" id="UP000027135">
    <property type="component" value="Unassembled WGS sequence"/>
</dbReference>
<sequence length="82" mass="10186">KKRNRRYWIHPMFLERSTKGAFHLLYDDLRKHDEKFFNYTRMSVKSFDQLLQLIREEIGGTDTNFRQGIRPEKKQLMFTLRY</sequence>